<evidence type="ECO:0000313" key="7">
    <source>
        <dbReference type="EMBL" id="OWT54766.1"/>
    </source>
</evidence>
<evidence type="ECO:0000256" key="1">
    <source>
        <dbReference type="ARBA" id="ARBA00010062"/>
    </source>
</evidence>
<feature type="signal peptide" evidence="5">
    <location>
        <begin position="1"/>
        <end position="41"/>
    </location>
</feature>
<evidence type="ECO:0000313" key="8">
    <source>
        <dbReference type="Proteomes" id="UP000214603"/>
    </source>
</evidence>
<comment type="similarity">
    <text evidence="1">Belongs to the leucine-binding protein family.</text>
</comment>
<reference evidence="8" key="1">
    <citation type="submission" date="2017-06" db="EMBL/GenBank/DDBJ databases">
        <title>Herbaspirillum phytohormonus sp. nov., isolated from the root nodule of Robinia pseudoacacia in lead-zinc mine.</title>
        <authorList>
            <person name="Fan M."/>
            <person name="Lin Y."/>
        </authorList>
    </citation>
    <scope>NUCLEOTIDE SEQUENCE [LARGE SCALE GENOMIC DNA]</scope>
    <source>
        <strain evidence="8">SC-089</strain>
    </source>
</reference>
<evidence type="ECO:0000256" key="5">
    <source>
        <dbReference type="SAM" id="SignalP"/>
    </source>
</evidence>
<evidence type="ECO:0000256" key="2">
    <source>
        <dbReference type="ARBA" id="ARBA00022448"/>
    </source>
</evidence>
<sequence length="392" mass="42186">MIPFHAHVPIISWRDTAMRKPALLCALAATLALGAAAPTFAADVQIGFTGPISGPASFLGQQMKWGAEQAIAELNKRGGVLGRKVSFTMLDSQCRPAEAVSAAQKLISQDKVDVLMGDLCSGATMAVMPLAESAHKPMIVSISTLPEITDKAGVGGNKWVFRTVPNDRMLASVIGTQLAHTKTISFIAEDTDYGRSAVKLVKARLGADAKVVSEDYVKSTETDFLPVLTRLRSTKPQALAVFMLDQQGYNLMKQYTQFGLKMPLVARPPLLAPLAKGLLAGGKFDGSWTVYPYFDQYSSPANDAFVKPFVAQHKQGPHYVAYGVYESIMVAADAIRRAGSTGPDAVREALAKTDYQGILGPITFDDHNQSHNNLMLVQVEHGKLGVKLIPSK</sequence>
<feature type="domain" description="Leucine-binding protein" evidence="6">
    <location>
        <begin position="44"/>
        <end position="381"/>
    </location>
</feature>
<dbReference type="Gene3D" id="3.40.50.2300">
    <property type="match status" value="2"/>
</dbReference>
<comment type="caution">
    <text evidence="7">The sequence shown here is derived from an EMBL/GenBank/DDBJ whole genome shotgun (WGS) entry which is preliminary data.</text>
</comment>
<keyword evidence="4" id="KW-0029">Amino-acid transport</keyword>
<organism evidence="7 8">
    <name type="scientific">Candidimonas nitroreducens</name>
    <dbReference type="NCBI Taxonomy" id="683354"/>
    <lineage>
        <taxon>Bacteria</taxon>
        <taxon>Pseudomonadati</taxon>
        <taxon>Pseudomonadota</taxon>
        <taxon>Betaproteobacteria</taxon>
        <taxon>Burkholderiales</taxon>
        <taxon>Alcaligenaceae</taxon>
        <taxon>Candidimonas</taxon>
    </lineage>
</organism>
<dbReference type="InterPro" id="IPR000709">
    <property type="entry name" value="Leu_Ile_Val-bd"/>
</dbReference>
<keyword evidence="3 5" id="KW-0732">Signal</keyword>
<dbReference type="Pfam" id="PF13458">
    <property type="entry name" value="Peripla_BP_6"/>
    <property type="match status" value="1"/>
</dbReference>
<dbReference type="PRINTS" id="PR00337">
    <property type="entry name" value="LEUILEVALBP"/>
</dbReference>
<dbReference type="InterPro" id="IPR028081">
    <property type="entry name" value="Leu-bd"/>
</dbReference>
<name>A0A225M0R1_9BURK</name>
<dbReference type="PANTHER" id="PTHR30483:SF6">
    <property type="entry name" value="PERIPLASMIC BINDING PROTEIN OF ABC TRANSPORTER FOR NATURAL AMINO ACIDS"/>
    <property type="match status" value="1"/>
</dbReference>
<protein>
    <recommendedName>
        <fullName evidence="6">Leucine-binding protein domain-containing protein</fullName>
    </recommendedName>
</protein>
<dbReference type="Proteomes" id="UP000214603">
    <property type="component" value="Unassembled WGS sequence"/>
</dbReference>
<evidence type="ECO:0000259" key="6">
    <source>
        <dbReference type="Pfam" id="PF13458"/>
    </source>
</evidence>
<gene>
    <name evidence="7" type="ORF">CEY11_21645</name>
</gene>
<dbReference type="EMBL" id="NJIH01000014">
    <property type="protein sequence ID" value="OWT54766.1"/>
    <property type="molecule type" value="Genomic_DNA"/>
</dbReference>
<evidence type="ECO:0000256" key="4">
    <source>
        <dbReference type="ARBA" id="ARBA00022970"/>
    </source>
</evidence>
<keyword evidence="8" id="KW-1185">Reference proteome</keyword>
<dbReference type="CDD" id="cd19980">
    <property type="entry name" value="PBP1_ABC_ligand_binding-like"/>
    <property type="match status" value="1"/>
</dbReference>
<dbReference type="InterPro" id="IPR051010">
    <property type="entry name" value="BCAA_transport"/>
</dbReference>
<dbReference type="PANTHER" id="PTHR30483">
    <property type="entry name" value="LEUCINE-SPECIFIC-BINDING PROTEIN"/>
    <property type="match status" value="1"/>
</dbReference>
<keyword evidence="2" id="KW-0813">Transport</keyword>
<accession>A0A225M0R1</accession>
<evidence type="ECO:0000256" key="3">
    <source>
        <dbReference type="ARBA" id="ARBA00022729"/>
    </source>
</evidence>
<feature type="chain" id="PRO_5012013763" description="Leucine-binding protein domain-containing protein" evidence="5">
    <location>
        <begin position="42"/>
        <end position="392"/>
    </location>
</feature>
<dbReference type="AlphaFoldDB" id="A0A225M0R1"/>
<dbReference type="InterPro" id="IPR028082">
    <property type="entry name" value="Peripla_BP_I"/>
</dbReference>
<dbReference type="GO" id="GO:0006865">
    <property type="term" value="P:amino acid transport"/>
    <property type="evidence" value="ECO:0007669"/>
    <property type="project" value="UniProtKB-KW"/>
</dbReference>
<dbReference type="SUPFAM" id="SSF53822">
    <property type="entry name" value="Periplasmic binding protein-like I"/>
    <property type="match status" value="1"/>
</dbReference>
<proteinExistence type="inferred from homology"/>